<name>A2G093_TRIV3</name>
<proteinExistence type="predicted"/>
<dbReference type="VEuPathDB" id="TrichDB:TVAGG3_0732060"/>
<reference evidence="1" key="1">
    <citation type="submission" date="2006-10" db="EMBL/GenBank/DDBJ databases">
        <authorList>
            <person name="Amadeo P."/>
            <person name="Zhao Q."/>
            <person name="Wortman J."/>
            <person name="Fraser-Liggett C."/>
            <person name="Carlton J."/>
        </authorList>
    </citation>
    <scope>NUCLEOTIDE SEQUENCE</scope>
    <source>
        <strain evidence="1">G3</strain>
    </source>
</reference>
<dbReference type="VEuPathDB" id="TrichDB:TVAG_211790"/>
<dbReference type="OrthoDB" id="10261359at2759"/>
<organism evidence="1 2">
    <name type="scientific">Trichomonas vaginalis (strain ATCC PRA-98 / G3)</name>
    <dbReference type="NCBI Taxonomy" id="412133"/>
    <lineage>
        <taxon>Eukaryota</taxon>
        <taxon>Metamonada</taxon>
        <taxon>Parabasalia</taxon>
        <taxon>Trichomonadida</taxon>
        <taxon>Trichomonadidae</taxon>
        <taxon>Trichomonas</taxon>
    </lineage>
</organism>
<dbReference type="AlphaFoldDB" id="A2G093"/>
<dbReference type="InParanoid" id="A2G093"/>
<dbReference type="KEGG" id="tva:4747098"/>
<sequence length="174" mass="20313">MTKITGSCSNSFLRLMVTPDVYHAEILTCVPVRRPLDVPSALPKLGKVLSHSGCVCKTTKGYVLIEYMSANQVFVSKVYNFMNGMKEFDFKKYHFKLDIVEPQVPNTKVTVKEFTEKMIEFTKDKQFDTFSHNCHHARYDTMRFYGMQSDNPDAGKYNLFYQGFVDYFKKEYRI</sequence>
<evidence type="ECO:0000313" key="2">
    <source>
        <dbReference type="Proteomes" id="UP000001542"/>
    </source>
</evidence>
<reference evidence="1" key="2">
    <citation type="journal article" date="2007" name="Science">
        <title>Draft genome sequence of the sexually transmitted pathogen Trichomonas vaginalis.</title>
        <authorList>
            <person name="Carlton J.M."/>
            <person name="Hirt R.P."/>
            <person name="Silva J.C."/>
            <person name="Delcher A.L."/>
            <person name="Schatz M."/>
            <person name="Zhao Q."/>
            <person name="Wortman J.R."/>
            <person name="Bidwell S.L."/>
            <person name="Alsmark U.C.M."/>
            <person name="Besteiro S."/>
            <person name="Sicheritz-Ponten T."/>
            <person name="Noel C.J."/>
            <person name="Dacks J.B."/>
            <person name="Foster P.G."/>
            <person name="Simillion C."/>
            <person name="Van de Peer Y."/>
            <person name="Miranda-Saavedra D."/>
            <person name="Barton G.J."/>
            <person name="Westrop G.D."/>
            <person name="Mueller S."/>
            <person name="Dessi D."/>
            <person name="Fiori P.L."/>
            <person name="Ren Q."/>
            <person name="Paulsen I."/>
            <person name="Zhang H."/>
            <person name="Bastida-Corcuera F.D."/>
            <person name="Simoes-Barbosa A."/>
            <person name="Brown M.T."/>
            <person name="Hayes R.D."/>
            <person name="Mukherjee M."/>
            <person name="Okumura C.Y."/>
            <person name="Schneider R."/>
            <person name="Smith A.J."/>
            <person name="Vanacova S."/>
            <person name="Villalvazo M."/>
            <person name="Haas B.J."/>
            <person name="Pertea M."/>
            <person name="Feldblyum T.V."/>
            <person name="Utterback T.R."/>
            <person name="Shu C.L."/>
            <person name="Osoegawa K."/>
            <person name="de Jong P.J."/>
            <person name="Hrdy I."/>
            <person name="Horvathova L."/>
            <person name="Zubacova Z."/>
            <person name="Dolezal P."/>
            <person name="Malik S.B."/>
            <person name="Logsdon J.M. Jr."/>
            <person name="Henze K."/>
            <person name="Gupta A."/>
            <person name="Wang C.C."/>
            <person name="Dunne R.L."/>
            <person name="Upcroft J.A."/>
            <person name="Upcroft P."/>
            <person name="White O."/>
            <person name="Salzberg S.L."/>
            <person name="Tang P."/>
            <person name="Chiu C.-H."/>
            <person name="Lee Y.-S."/>
            <person name="Embley T.M."/>
            <person name="Coombs G.H."/>
            <person name="Mottram J.C."/>
            <person name="Tachezy J."/>
            <person name="Fraser-Liggett C.M."/>
            <person name="Johnson P.J."/>
        </authorList>
    </citation>
    <scope>NUCLEOTIDE SEQUENCE [LARGE SCALE GENOMIC DNA]</scope>
    <source>
        <strain evidence="1">G3</strain>
    </source>
</reference>
<dbReference type="RefSeq" id="XP_001302358.1">
    <property type="nucleotide sequence ID" value="XM_001302357.1"/>
</dbReference>
<dbReference type="EMBL" id="DS114201">
    <property type="protein sequence ID" value="EAX89428.1"/>
    <property type="molecule type" value="Genomic_DNA"/>
</dbReference>
<accession>A2G093</accession>
<gene>
    <name evidence="1" type="ORF">TVAG_211790</name>
</gene>
<dbReference type="Proteomes" id="UP000001542">
    <property type="component" value="Unassembled WGS sequence"/>
</dbReference>
<keyword evidence="2" id="KW-1185">Reference proteome</keyword>
<evidence type="ECO:0000313" key="1">
    <source>
        <dbReference type="EMBL" id="EAX89428.1"/>
    </source>
</evidence>
<protein>
    <submittedName>
        <fullName evidence="1">Uncharacterized protein</fullName>
    </submittedName>
</protein>